<reference evidence="4 5" key="1">
    <citation type="journal article" date="2018" name="IMA Fungus">
        <title>IMA Genome-F 9: Draft genome sequence of Annulohypoxylon stygium, Aspergillus mulundensis, Berkeleyomyces basicola (syn. Thielaviopsis basicola), Ceratocystis smalleyi, two Cercospora beticola strains, Coleophoma cylindrospora, Fusarium fracticaudum, Phialophora cf. hyalina, and Morchella septimelata.</title>
        <authorList>
            <person name="Wingfield B.D."/>
            <person name="Bills G.F."/>
            <person name="Dong Y."/>
            <person name="Huang W."/>
            <person name="Nel W.J."/>
            <person name="Swalarsk-Parry B.S."/>
            <person name="Vaghefi N."/>
            <person name="Wilken P.M."/>
            <person name="An Z."/>
            <person name="de Beer Z.W."/>
            <person name="De Vos L."/>
            <person name="Chen L."/>
            <person name="Duong T.A."/>
            <person name="Gao Y."/>
            <person name="Hammerbacher A."/>
            <person name="Kikkert J.R."/>
            <person name="Li Y."/>
            <person name="Li H."/>
            <person name="Li K."/>
            <person name="Li Q."/>
            <person name="Liu X."/>
            <person name="Ma X."/>
            <person name="Naidoo K."/>
            <person name="Pethybridge S.J."/>
            <person name="Sun J."/>
            <person name="Steenkamp E.T."/>
            <person name="van der Nest M.A."/>
            <person name="van Wyk S."/>
            <person name="Wingfield M.J."/>
            <person name="Xiong C."/>
            <person name="Yue Q."/>
            <person name="Zhang X."/>
        </authorList>
    </citation>
    <scope>NUCLEOTIDE SEQUENCE [LARGE SCALE GENOMIC DNA]</scope>
    <source>
        <strain evidence="4 5">BP 5553</strain>
    </source>
</reference>
<organism evidence="4 5">
    <name type="scientific">Venustampulla echinocandica</name>
    <dbReference type="NCBI Taxonomy" id="2656787"/>
    <lineage>
        <taxon>Eukaryota</taxon>
        <taxon>Fungi</taxon>
        <taxon>Dikarya</taxon>
        <taxon>Ascomycota</taxon>
        <taxon>Pezizomycotina</taxon>
        <taxon>Leotiomycetes</taxon>
        <taxon>Helotiales</taxon>
        <taxon>Pleuroascaceae</taxon>
        <taxon>Venustampulla</taxon>
    </lineage>
</organism>
<dbReference type="RefSeq" id="XP_031867966.1">
    <property type="nucleotide sequence ID" value="XM_032015697.1"/>
</dbReference>
<dbReference type="InterPro" id="IPR000331">
    <property type="entry name" value="Rap/Ran_GAP_dom"/>
</dbReference>
<dbReference type="FunFam" id="3.40.50.11210:FF:000007">
    <property type="entry name" value="Tuberous sclerosis 2"/>
    <property type="match status" value="1"/>
</dbReference>
<accession>A0A370TIF8</accession>
<gene>
    <name evidence="4" type="ORF">BP5553_07074</name>
</gene>
<feature type="region of interest" description="Disordered" evidence="2">
    <location>
        <begin position="1606"/>
        <end position="1644"/>
    </location>
</feature>
<dbReference type="Proteomes" id="UP000254866">
    <property type="component" value="Unassembled WGS sequence"/>
</dbReference>
<dbReference type="PANTHER" id="PTHR10063">
    <property type="entry name" value="TUBERIN"/>
    <property type="match status" value="1"/>
</dbReference>
<feature type="region of interest" description="Disordered" evidence="2">
    <location>
        <begin position="1559"/>
        <end position="1587"/>
    </location>
</feature>
<feature type="region of interest" description="Disordered" evidence="2">
    <location>
        <begin position="662"/>
        <end position="693"/>
    </location>
</feature>
<dbReference type="InterPro" id="IPR035974">
    <property type="entry name" value="Rap/Ran-GAP_sf"/>
</dbReference>
<dbReference type="Pfam" id="PF11864">
    <property type="entry name" value="DUF3384"/>
    <property type="match status" value="1"/>
</dbReference>
<feature type="compositionally biased region" description="Polar residues" evidence="2">
    <location>
        <begin position="30"/>
        <end position="39"/>
    </location>
</feature>
<feature type="domain" description="Rap-GAP" evidence="3">
    <location>
        <begin position="1327"/>
        <end position="1566"/>
    </location>
</feature>
<dbReference type="Pfam" id="PF02145">
    <property type="entry name" value="Rap_GAP"/>
    <property type="match status" value="1"/>
</dbReference>
<feature type="region of interest" description="Disordered" evidence="2">
    <location>
        <begin position="1"/>
        <end position="50"/>
    </location>
</feature>
<feature type="compositionally biased region" description="Low complexity" evidence="2">
    <location>
        <begin position="1608"/>
        <end position="1619"/>
    </location>
</feature>
<protein>
    <submittedName>
        <fullName evidence="4">Tuberin</fullName>
    </submittedName>
</protein>
<dbReference type="PANTHER" id="PTHR10063:SF0">
    <property type="entry name" value="TUBERIN"/>
    <property type="match status" value="1"/>
</dbReference>
<comment type="caution">
    <text evidence="4">The sequence shown here is derived from an EMBL/GenBank/DDBJ whole genome shotgun (WGS) entry which is preliminary data.</text>
</comment>
<dbReference type="InterPro" id="IPR027107">
    <property type="entry name" value="Tuberin/Ral-act_asu"/>
</dbReference>
<keyword evidence="5" id="KW-1185">Reference proteome</keyword>
<dbReference type="GeneID" id="43599923"/>
<dbReference type="GO" id="GO:0051056">
    <property type="term" value="P:regulation of small GTPase mediated signal transduction"/>
    <property type="evidence" value="ECO:0007669"/>
    <property type="project" value="InterPro"/>
</dbReference>
<evidence type="ECO:0000313" key="4">
    <source>
        <dbReference type="EMBL" id="RDL35143.1"/>
    </source>
</evidence>
<evidence type="ECO:0000256" key="2">
    <source>
        <dbReference type="SAM" id="MobiDB-lite"/>
    </source>
</evidence>
<dbReference type="GO" id="GO:0005096">
    <property type="term" value="F:GTPase activator activity"/>
    <property type="evidence" value="ECO:0007669"/>
    <property type="project" value="UniProtKB-KW"/>
</dbReference>
<dbReference type="PROSITE" id="PS50085">
    <property type="entry name" value="RAPGAP"/>
    <property type="match status" value="1"/>
</dbReference>
<evidence type="ECO:0000256" key="1">
    <source>
        <dbReference type="ARBA" id="ARBA00022468"/>
    </source>
</evidence>
<dbReference type="GO" id="GO:0033596">
    <property type="term" value="C:TSC1-TSC2 complex"/>
    <property type="evidence" value="ECO:0007669"/>
    <property type="project" value="TreeGrafter"/>
</dbReference>
<feature type="compositionally biased region" description="Polar residues" evidence="2">
    <location>
        <begin position="875"/>
        <end position="888"/>
    </location>
</feature>
<evidence type="ECO:0000313" key="5">
    <source>
        <dbReference type="Proteomes" id="UP000254866"/>
    </source>
</evidence>
<dbReference type="GO" id="GO:0005634">
    <property type="term" value="C:nucleus"/>
    <property type="evidence" value="ECO:0007669"/>
    <property type="project" value="InterPro"/>
</dbReference>
<keyword evidence="1" id="KW-0343">GTPase activation</keyword>
<feature type="compositionally biased region" description="Polar residues" evidence="2">
    <location>
        <begin position="1567"/>
        <end position="1587"/>
    </location>
</feature>
<feature type="region of interest" description="Disordered" evidence="2">
    <location>
        <begin position="784"/>
        <end position="810"/>
    </location>
</feature>
<dbReference type="SUPFAM" id="SSF48371">
    <property type="entry name" value="ARM repeat"/>
    <property type="match status" value="1"/>
</dbReference>
<proteinExistence type="predicted"/>
<dbReference type="OrthoDB" id="19311at2759"/>
<dbReference type="SUPFAM" id="SSF111347">
    <property type="entry name" value="Rap/Ran-GAP"/>
    <property type="match status" value="1"/>
</dbReference>
<name>A0A370TIF8_9HELO</name>
<sequence>MAEETFLGRLANHLLPQPVPPVRPAPKTRASMSPSSGDVAQTPEPKSTGGLASVFKVLTGNRSSRSPNAQSPASIAQQLTGVSGLSSTIYGGPANLEQLYDQLKAGNPLPRRIAAAEAIRHAVQDYPLKGITSIFKEGKDLIEPEKPPDARAAGFQLLTACVQNVSSTDPERLAYFQVLTGPTNPEDFHLQLAALVDLAKHGKDLTGFHYQAIPLLTSWLEKCFKATATARSKAGRHGRPKGKSPLGEETNLSLLFAFIVDVIKFSFYASSEDVAGELIDVVLYICLHTPLSNDLKACINVIDAISTYGEIPGDKLPECVKVLCSIHCLVGEVQPEAWRSISNLCRSHNGQTTVRILLDILRDHPDGRENMKQTIREIRGALSVLEKLFAKDGEDGYPLVPFTLLIQALMNVTAVEHAKVDADVLKLILSMFQEIDHEINKNVMDEDWSLMFDVILKCSQRAIETPDGHAIANTSRMAKPSAKDDTNEHNIATGLAQTLYSLITRIEKLLVRFSGDEFFQRADCIKFFVRTHAYLPKTCAKLVIDYFIEYRCCYPSDLDWIENVKIILNAFFADRSQPTDIRLHALKAVTDVFKVVEMMDERDDPDVLQMFVTSILDDIGDEKDIAVLEEAVAFSVAVAQNADDTLFDYVIGAIRASIASDRLQSPLQSPPPTRQGSVNSGRPSSTTVPTNTVQTPSNVVIKGLVQMFMRAMDNSSSKCLRIFDELLTIAKSHHCETDARISACKMLFRLRADWGNRIFLALSTESEGLAASLYRTSGALAKKQAMDEANQHRSSRTDDTGSSRVARSTSFGQGYLTTRHAIRAASGANRAPQRNHHMWMYPDPDPLPEEISGRRNSLLISFNGPEEEQTKSGDSKISTESSTEQTAEVESAEAPPTRAKHTSVNISTYLETTTRLLQNGCDWEVYSFILVHLPSQLTNQAFFRGAIPQIKTLREVVCDLIKNNNFLEPPLSSGLRKSDVAICLFQILNMLLSYHHHFSKTDQDDIVRTFLQGIGSTWERTAKSCIHALSICSHEIPGSTSKALVTILQKMSTIITQSHVAVHILEYLACLARMPDLYVNFREEEYRIVFAICFRYLQYVRDQPTKEVHQNRNSHPHARPSAAIVDNSISESNFQPNTSDDLPEYVHSLAYHVIIFWFLSLRLTDRGGQVSWIAKNLVSTDIYGKEKIDEQAQVTLDFIQRVAYADVDESAADPTFTTDRFGEILKKRWIVGQSIVTVEQATRGGWAQITKRQPSGTSCYIIREKFNRPPPHQSQHPTDAIRDVRHSDANVVLPSHLLLQLSASIPQVGESVRPIALPMDAIVDRAIKSFDRNFTVDGHKVGVVYIGENQTQEVDILANMTGSTDYTYFLSRLGTLTKLQGAKFNTQGLDRVSNTDGEYAFCWRDRVTEIVFHVTTQMPTNLANDPQCIGKKRHIGNDYVNIIFNNSGLPFRFDTFPSEFNYVNIVITPESQASFLAMRLPSDLDANNAFYKVQVMSKPGFPEISPAAETKIMSLSALPGFIRLLALNASVFSLVWANTEGGEHISSWRNRLREVNRLREKYRPKPTASNRPSPPGTSNGVAQESRNVRDSINSLRRSSVANFLTNASESSSQRSSVLSTAETEVGPGTTGESIVDSLDFSRWA</sequence>
<dbReference type="EMBL" id="NPIC01000006">
    <property type="protein sequence ID" value="RDL35143.1"/>
    <property type="molecule type" value="Genomic_DNA"/>
</dbReference>
<feature type="region of interest" description="Disordered" evidence="2">
    <location>
        <begin position="825"/>
        <end position="901"/>
    </location>
</feature>
<dbReference type="InterPro" id="IPR024584">
    <property type="entry name" value="Tuberin_N"/>
</dbReference>
<feature type="compositionally biased region" description="Polar residues" evidence="2">
    <location>
        <begin position="674"/>
        <end position="693"/>
    </location>
</feature>
<feature type="compositionally biased region" description="Basic and acidic residues" evidence="2">
    <location>
        <begin position="784"/>
        <end position="801"/>
    </location>
</feature>
<dbReference type="Pfam" id="PF03542">
    <property type="entry name" value="Tuberin"/>
    <property type="match status" value="1"/>
</dbReference>
<dbReference type="InterPro" id="IPR018515">
    <property type="entry name" value="Tuberin-type_domain"/>
</dbReference>
<dbReference type="GO" id="GO:0032007">
    <property type="term" value="P:negative regulation of TOR signaling"/>
    <property type="evidence" value="ECO:0007669"/>
    <property type="project" value="TreeGrafter"/>
</dbReference>
<dbReference type="InterPro" id="IPR016024">
    <property type="entry name" value="ARM-type_fold"/>
</dbReference>
<evidence type="ECO:0000259" key="3">
    <source>
        <dbReference type="PROSITE" id="PS50085"/>
    </source>
</evidence>
<dbReference type="STRING" id="2656787.A0A370TIF8"/>
<dbReference type="Gene3D" id="3.40.50.11210">
    <property type="entry name" value="Rap/Ran-GAP"/>
    <property type="match status" value="1"/>
</dbReference>